<keyword evidence="4" id="KW-1185">Reference proteome</keyword>
<dbReference type="InParanoid" id="K1WL57"/>
<dbReference type="InterPro" id="IPR000210">
    <property type="entry name" value="BTB/POZ_dom"/>
</dbReference>
<gene>
    <name evidence="3" type="ORF">MBM_08289</name>
</gene>
<evidence type="ECO:0000313" key="4">
    <source>
        <dbReference type="Proteomes" id="UP000006753"/>
    </source>
</evidence>
<dbReference type="PROSITE" id="PS50097">
    <property type="entry name" value="BTB"/>
    <property type="match status" value="1"/>
</dbReference>
<dbReference type="GeneID" id="18764224"/>
<reference evidence="3 4" key="1">
    <citation type="journal article" date="2012" name="BMC Genomics">
        <title>Sequencing the genome of Marssonina brunnea reveals fungus-poplar co-evolution.</title>
        <authorList>
            <person name="Zhu S."/>
            <person name="Cao Y.-Z."/>
            <person name="Jiang C."/>
            <person name="Tan B.-Y."/>
            <person name="Wang Z."/>
            <person name="Feng S."/>
            <person name="Zhang L."/>
            <person name="Su X.-H."/>
            <person name="Brejova B."/>
            <person name="Vinar T."/>
            <person name="Xu M."/>
            <person name="Wang M.-X."/>
            <person name="Zhang S.-G."/>
            <person name="Huang M.-R."/>
            <person name="Wu R."/>
            <person name="Zhou Y."/>
        </authorList>
    </citation>
    <scope>NUCLEOTIDE SEQUENCE [LARGE SCALE GENOMIC DNA]</scope>
    <source>
        <strain evidence="3 4">MB_m1</strain>
    </source>
</reference>
<proteinExistence type="predicted"/>
<accession>K1WL57</accession>
<feature type="domain" description="BTB" evidence="2">
    <location>
        <begin position="48"/>
        <end position="114"/>
    </location>
</feature>
<name>K1WL57_MARBU</name>
<dbReference type="STRING" id="1072389.K1WL57"/>
<evidence type="ECO:0000313" key="3">
    <source>
        <dbReference type="EMBL" id="EKD13571.1"/>
    </source>
</evidence>
<dbReference type="CDD" id="cd18186">
    <property type="entry name" value="BTB_POZ_ZBTB_KLHL-like"/>
    <property type="match status" value="1"/>
</dbReference>
<dbReference type="PANTHER" id="PTHR47843">
    <property type="entry name" value="BTB DOMAIN-CONTAINING PROTEIN-RELATED"/>
    <property type="match status" value="1"/>
</dbReference>
<dbReference type="SUPFAM" id="SSF54695">
    <property type="entry name" value="POZ domain"/>
    <property type="match status" value="1"/>
</dbReference>
<protein>
    <recommendedName>
        <fullName evidence="2">BTB domain-containing protein</fullName>
    </recommendedName>
</protein>
<dbReference type="OMA" id="CHYSTYF"/>
<dbReference type="OrthoDB" id="194443at2759"/>
<dbReference type="InterPro" id="IPR011333">
    <property type="entry name" value="SKP1/BTB/POZ_sf"/>
</dbReference>
<organism evidence="3 4">
    <name type="scientific">Marssonina brunnea f. sp. multigermtubi (strain MB_m1)</name>
    <name type="common">Marssonina leaf spot fungus</name>
    <dbReference type="NCBI Taxonomy" id="1072389"/>
    <lineage>
        <taxon>Eukaryota</taxon>
        <taxon>Fungi</taxon>
        <taxon>Dikarya</taxon>
        <taxon>Ascomycota</taxon>
        <taxon>Pezizomycotina</taxon>
        <taxon>Leotiomycetes</taxon>
        <taxon>Helotiales</taxon>
        <taxon>Drepanopezizaceae</taxon>
        <taxon>Drepanopeziza</taxon>
    </lineage>
</organism>
<dbReference type="Proteomes" id="UP000006753">
    <property type="component" value="Unassembled WGS sequence"/>
</dbReference>
<dbReference type="Pfam" id="PF00651">
    <property type="entry name" value="BTB"/>
    <property type="match status" value="1"/>
</dbReference>
<dbReference type="HOGENOM" id="CLU_095036_0_0_1"/>
<evidence type="ECO:0000259" key="2">
    <source>
        <dbReference type="PROSITE" id="PS50097"/>
    </source>
</evidence>
<dbReference type="KEGG" id="mbe:MBM_08289"/>
<sequence length="249" mass="28331">MSSSNSDFKQPQPSPTSRQQSINMAQPCLDLPPERLSAEVLVKMFDGPRVTIIVGEEKKVHKLPKLLLCHFSPYFNSCFNMRSKKLSEKELELPDDKPEDFWMLIEFMLRGAVSDKFLMRKAGDDENVLKATVSECMDFLEYADKYSMTYAAEILITEPLKAALPLLKNLGVTGITDTYVELVYRATRHDSALRRLVVENIVSSLGATTLEFAKQEEQIPAFALEMLNQIRELFRRNQINPGKGRKGIH</sequence>
<feature type="region of interest" description="Disordered" evidence="1">
    <location>
        <begin position="1"/>
        <end position="21"/>
    </location>
</feature>
<dbReference type="Gene3D" id="3.30.710.10">
    <property type="entry name" value="Potassium Channel Kv1.1, Chain A"/>
    <property type="match status" value="1"/>
</dbReference>
<evidence type="ECO:0000256" key="1">
    <source>
        <dbReference type="SAM" id="MobiDB-lite"/>
    </source>
</evidence>
<dbReference type="AlphaFoldDB" id="K1WL57"/>
<dbReference type="EMBL" id="JH921449">
    <property type="protein sequence ID" value="EKD13571.1"/>
    <property type="molecule type" value="Genomic_DNA"/>
</dbReference>